<sequence length="179" mass="18390">NRRPPRASITGPRGAEGSASPAQQEPPQPHPPPASEHLSAPHHESPPEPGAAASGRGRVGSAALTPHDELPLPADRGGVVAGDAGVVAVVLEGDAGDLQGAHELLALNGDSRAGEDYVAVLPPGDVDGHVPGGDHAGDVEELPDGGWWELEGLDQKAIIRWMLFLKALDSEPAIIFLIT</sequence>
<dbReference type="Ensembl" id="ENSOSUT00000016857.1">
    <property type="protein sequence ID" value="ENSOSUP00000016295.1"/>
    <property type="gene ID" value="ENSOSUG00000011632.1"/>
</dbReference>
<reference evidence="2" key="2">
    <citation type="submission" date="2025-09" db="UniProtKB">
        <authorList>
            <consortium name="Ensembl"/>
        </authorList>
    </citation>
    <scope>IDENTIFICATION</scope>
</reference>
<keyword evidence="3" id="KW-1185">Reference proteome</keyword>
<feature type="compositionally biased region" description="Low complexity" evidence="1">
    <location>
        <begin position="50"/>
        <end position="63"/>
    </location>
</feature>
<dbReference type="AlphaFoldDB" id="A0A8C8B7X7"/>
<protein>
    <submittedName>
        <fullName evidence="2">Uncharacterized protein</fullName>
    </submittedName>
</protein>
<accession>A0A8C8B7X7</accession>
<organism evidence="2 3">
    <name type="scientific">Otus sunia</name>
    <name type="common">Oriental scops-owl</name>
    <dbReference type="NCBI Taxonomy" id="257818"/>
    <lineage>
        <taxon>Eukaryota</taxon>
        <taxon>Metazoa</taxon>
        <taxon>Chordata</taxon>
        <taxon>Craniata</taxon>
        <taxon>Vertebrata</taxon>
        <taxon>Euteleostomi</taxon>
        <taxon>Archelosauria</taxon>
        <taxon>Archosauria</taxon>
        <taxon>Dinosauria</taxon>
        <taxon>Saurischia</taxon>
        <taxon>Theropoda</taxon>
        <taxon>Coelurosauria</taxon>
        <taxon>Aves</taxon>
        <taxon>Neognathae</taxon>
        <taxon>Neoaves</taxon>
        <taxon>Telluraves</taxon>
        <taxon>Strigiformes</taxon>
        <taxon>Strigidae</taxon>
        <taxon>Otus</taxon>
    </lineage>
</organism>
<evidence type="ECO:0000313" key="3">
    <source>
        <dbReference type="Proteomes" id="UP000694552"/>
    </source>
</evidence>
<dbReference type="Proteomes" id="UP000694552">
    <property type="component" value="Unplaced"/>
</dbReference>
<evidence type="ECO:0000313" key="2">
    <source>
        <dbReference type="Ensembl" id="ENSOSUP00000016295.1"/>
    </source>
</evidence>
<name>A0A8C8B7X7_9STRI</name>
<proteinExistence type="predicted"/>
<reference evidence="2" key="1">
    <citation type="submission" date="2025-08" db="UniProtKB">
        <authorList>
            <consortium name="Ensembl"/>
        </authorList>
    </citation>
    <scope>IDENTIFICATION</scope>
</reference>
<feature type="compositionally biased region" description="Pro residues" evidence="1">
    <location>
        <begin position="24"/>
        <end position="34"/>
    </location>
</feature>
<feature type="region of interest" description="Disordered" evidence="1">
    <location>
        <begin position="1"/>
        <end position="76"/>
    </location>
</feature>
<evidence type="ECO:0000256" key="1">
    <source>
        <dbReference type="SAM" id="MobiDB-lite"/>
    </source>
</evidence>